<dbReference type="AlphaFoldDB" id="A0A382RQI4"/>
<dbReference type="Gene3D" id="3.10.20.30">
    <property type="match status" value="1"/>
</dbReference>
<dbReference type="EMBL" id="UINC01122840">
    <property type="protein sequence ID" value="SVC98901.1"/>
    <property type="molecule type" value="Genomic_DNA"/>
</dbReference>
<dbReference type="InterPro" id="IPR012675">
    <property type="entry name" value="Beta-grasp_dom_sf"/>
</dbReference>
<name>A0A382RQI4_9ZZZZ</name>
<evidence type="ECO:0000313" key="1">
    <source>
        <dbReference type="EMBL" id="SVC98901.1"/>
    </source>
</evidence>
<reference evidence="1" key="1">
    <citation type="submission" date="2018-05" db="EMBL/GenBank/DDBJ databases">
        <authorList>
            <person name="Lanie J.A."/>
            <person name="Ng W.-L."/>
            <person name="Kazmierczak K.M."/>
            <person name="Andrzejewski T.M."/>
            <person name="Davidsen T.M."/>
            <person name="Wayne K.J."/>
            <person name="Tettelin H."/>
            <person name="Glass J.I."/>
            <person name="Rusch D."/>
            <person name="Podicherti R."/>
            <person name="Tsui H.-C.T."/>
            <person name="Winkler M.E."/>
        </authorList>
    </citation>
    <scope>NUCLEOTIDE SEQUENCE</scope>
</reference>
<sequence length="33" mass="3647">MDIELTINGSTAQVKAEPDKTLLYLLRDNLGLT</sequence>
<gene>
    <name evidence="1" type="ORF">METZ01_LOCUS351755</name>
</gene>
<proteinExistence type="predicted"/>
<dbReference type="GO" id="GO:0051536">
    <property type="term" value="F:iron-sulfur cluster binding"/>
    <property type="evidence" value="ECO:0007669"/>
    <property type="project" value="InterPro"/>
</dbReference>
<evidence type="ECO:0008006" key="2">
    <source>
        <dbReference type="Google" id="ProtNLM"/>
    </source>
</evidence>
<dbReference type="SUPFAM" id="SSF54292">
    <property type="entry name" value="2Fe-2S ferredoxin-like"/>
    <property type="match status" value="1"/>
</dbReference>
<protein>
    <recommendedName>
        <fullName evidence="2">(2Fe-2S)-binding protein</fullName>
    </recommendedName>
</protein>
<accession>A0A382RQI4</accession>
<organism evidence="1">
    <name type="scientific">marine metagenome</name>
    <dbReference type="NCBI Taxonomy" id="408172"/>
    <lineage>
        <taxon>unclassified sequences</taxon>
        <taxon>metagenomes</taxon>
        <taxon>ecological metagenomes</taxon>
    </lineage>
</organism>
<feature type="non-terminal residue" evidence="1">
    <location>
        <position position="33"/>
    </location>
</feature>
<dbReference type="InterPro" id="IPR036010">
    <property type="entry name" value="2Fe-2S_ferredoxin-like_sf"/>
</dbReference>